<evidence type="ECO:0000256" key="1">
    <source>
        <dbReference type="ARBA" id="ARBA00001933"/>
    </source>
</evidence>
<reference evidence="4" key="1">
    <citation type="journal article" date="2014" name="Front. Microbiol.">
        <title>High frequency of phylogenetically diverse reductive dehalogenase-homologous genes in deep subseafloor sedimentary metagenomes.</title>
        <authorList>
            <person name="Kawai M."/>
            <person name="Futagami T."/>
            <person name="Toyoda A."/>
            <person name="Takaki Y."/>
            <person name="Nishi S."/>
            <person name="Hori S."/>
            <person name="Arai W."/>
            <person name="Tsubouchi T."/>
            <person name="Morono Y."/>
            <person name="Uchiyama I."/>
            <person name="Ito T."/>
            <person name="Fujiyama A."/>
            <person name="Inagaki F."/>
            <person name="Takami H."/>
        </authorList>
    </citation>
    <scope>NUCLEOTIDE SEQUENCE</scope>
    <source>
        <strain evidence="4">Expedition CK06-06</strain>
    </source>
</reference>
<proteinExistence type="predicted"/>
<accession>X1HK90</accession>
<protein>
    <recommendedName>
        <fullName evidence="5">Tryptophan synthase beta chain-like PALP domain-containing protein</fullName>
    </recommendedName>
</protein>
<evidence type="ECO:0000256" key="2">
    <source>
        <dbReference type="ARBA" id="ARBA00022898"/>
    </source>
</evidence>
<gene>
    <name evidence="4" type="ORF">S03H2_52999</name>
</gene>
<comment type="caution">
    <text evidence="4">The sequence shown here is derived from an EMBL/GenBank/DDBJ whole genome shotgun (WGS) entry which is preliminary data.</text>
</comment>
<sequence>MKQIVDDTVLVSEDAVKSAIRRLALRNKILVEGSGVLSVAAATGTPLSKRGKTVCILSGGSIDTRILRDIIRGDV</sequence>
<dbReference type="GO" id="GO:0009097">
    <property type="term" value="P:isoleucine biosynthetic process"/>
    <property type="evidence" value="ECO:0007669"/>
    <property type="project" value="TreeGrafter"/>
</dbReference>
<dbReference type="InterPro" id="IPR036052">
    <property type="entry name" value="TrpB-like_PALP_sf"/>
</dbReference>
<dbReference type="InterPro" id="IPR050147">
    <property type="entry name" value="Ser/Thr_Dehydratase"/>
</dbReference>
<evidence type="ECO:0008006" key="5">
    <source>
        <dbReference type="Google" id="ProtNLM"/>
    </source>
</evidence>
<name>X1HK90_9ZZZZ</name>
<dbReference type="AlphaFoldDB" id="X1HK90"/>
<dbReference type="SUPFAM" id="SSF53686">
    <property type="entry name" value="Tryptophan synthase beta subunit-like PLP-dependent enzymes"/>
    <property type="match status" value="1"/>
</dbReference>
<keyword evidence="2" id="KW-0663">Pyridoxal phosphate</keyword>
<organism evidence="4">
    <name type="scientific">marine sediment metagenome</name>
    <dbReference type="NCBI Taxonomy" id="412755"/>
    <lineage>
        <taxon>unclassified sequences</taxon>
        <taxon>metagenomes</taxon>
        <taxon>ecological metagenomes</taxon>
    </lineage>
</organism>
<dbReference type="PANTHER" id="PTHR48078">
    <property type="entry name" value="THREONINE DEHYDRATASE, MITOCHONDRIAL-RELATED"/>
    <property type="match status" value="1"/>
</dbReference>
<evidence type="ECO:0000256" key="3">
    <source>
        <dbReference type="ARBA" id="ARBA00023239"/>
    </source>
</evidence>
<dbReference type="PANTHER" id="PTHR48078:SF6">
    <property type="entry name" value="L-THREONINE DEHYDRATASE CATABOLIC TDCB"/>
    <property type="match status" value="1"/>
</dbReference>
<dbReference type="GO" id="GO:0006565">
    <property type="term" value="P:L-serine catabolic process"/>
    <property type="evidence" value="ECO:0007669"/>
    <property type="project" value="TreeGrafter"/>
</dbReference>
<dbReference type="EMBL" id="BARU01033710">
    <property type="protein sequence ID" value="GAH70526.1"/>
    <property type="molecule type" value="Genomic_DNA"/>
</dbReference>
<dbReference type="Gene3D" id="3.40.50.1100">
    <property type="match status" value="1"/>
</dbReference>
<comment type="cofactor">
    <cofactor evidence="1">
        <name>pyridoxal 5'-phosphate</name>
        <dbReference type="ChEBI" id="CHEBI:597326"/>
    </cofactor>
</comment>
<dbReference type="GO" id="GO:0003941">
    <property type="term" value="F:L-serine ammonia-lyase activity"/>
    <property type="evidence" value="ECO:0007669"/>
    <property type="project" value="TreeGrafter"/>
</dbReference>
<dbReference type="GO" id="GO:0004794">
    <property type="term" value="F:threonine deaminase activity"/>
    <property type="evidence" value="ECO:0007669"/>
    <property type="project" value="TreeGrafter"/>
</dbReference>
<keyword evidence="3" id="KW-0456">Lyase</keyword>
<evidence type="ECO:0000313" key="4">
    <source>
        <dbReference type="EMBL" id="GAH70526.1"/>
    </source>
</evidence>
<dbReference type="GO" id="GO:0006567">
    <property type="term" value="P:L-threonine catabolic process"/>
    <property type="evidence" value="ECO:0007669"/>
    <property type="project" value="TreeGrafter"/>
</dbReference>